<accession>A2SBW9</accession>
<feature type="transmembrane region" description="Helical" evidence="1">
    <location>
        <begin position="139"/>
        <end position="159"/>
    </location>
</feature>
<evidence type="ECO:0000313" key="3">
    <source>
        <dbReference type="EMBL" id="ABM93058.1"/>
    </source>
</evidence>
<proteinExistence type="predicted"/>
<protein>
    <submittedName>
        <fullName evidence="3">Putative membrane protein</fullName>
    </submittedName>
</protein>
<keyword evidence="4" id="KW-1185">Reference proteome</keyword>
<organism evidence="3 4">
    <name type="scientific">Methylibium petroleiphilum (strain ATCC BAA-1232 / LMG 22953 / PM1)</name>
    <dbReference type="NCBI Taxonomy" id="420662"/>
    <lineage>
        <taxon>Bacteria</taxon>
        <taxon>Pseudomonadati</taxon>
        <taxon>Pseudomonadota</taxon>
        <taxon>Betaproteobacteria</taxon>
        <taxon>Burkholderiales</taxon>
        <taxon>Sphaerotilaceae</taxon>
        <taxon>Methylibium</taxon>
    </lineage>
</organism>
<dbReference type="AlphaFoldDB" id="A2SBW9"/>
<evidence type="ECO:0000313" key="4">
    <source>
        <dbReference type="Proteomes" id="UP000000366"/>
    </source>
</evidence>
<keyword evidence="1" id="KW-0812">Transmembrane</keyword>
<dbReference type="KEGG" id="mpt:Mpe_A0096"/>
<feature type="transmembrane region" description="Helical" evidence="1">
    <location>
        <begin position="20"/>
        <end position="40"/>
    </location>
</feature>
<evidence type="ECO:0000256" key="1">
    <source>
        <dbReference type="SAM" id="Phobius"/>
    </source>
</evidence>
<feature type="domain" description="Phosphatidic acid phosphatase type 2/haloperoxidase" evidence="2">
    <location>
        <begin position="20"/>
        <end position="125"/>
    </location>
</feature>
<dbReference type="SMART" id="SM00014">
    <property type="entry name" value="acidPPc"/>
    <property type="match status" value="1"/>
</dbReference>
<dbReference type="EMBL" id="CP000555">
    <property type="protein sequence ID" value="ABM93058.1"/>
    <property type="molecule type" value="Genomic_DNA"/>
</dbReference>
<evidence type="ECO:0000259" key="2">
    <source>
        <dbReference type="SMART" id="SM00014"/>
    </source>
</evidence>
<feature type="transmembrane region" description="Helical" evidence="1">
    <location>
        <begin position="82"/>
        <end position="102"/>
    </location>
</feature>
<dbReference type="Pfam" id="PF01569">
    <property type="entry name" value="PAP2"/>
    <property type="match status" value="1"/>
</dbReference>
<dbReference type="HOGENOM" id="CLU_079852_2_0_4"/>
<dbReference type="CDD" id="cd01610">
    <property type="entry name" value="PAP2_like"/>
    <property type="match status" value="1"/>
</dbReference>
<keyword evidence="1" id="KW-0472">Membrane</keyword>
<dbReference type="SUPFAM" id="SSF48317">
    <property type="entry name" value="Acid phosphatase/Vanadium-dependent haloperoxidase"/>
    <property type="match status" value="1"/>
</dbReference>
<gene>
    <name evidence="3" type="ordered locus">Mpe_A0096</name>
</gene>
<keyword evidence="1" id="KW-1133">Transmembrane helix</keyword>
<dbReference type="InterPro" id="IPR000326">
    <property type="entry name" value="PAP2/HPO"/>
</dbReference>
<feature type="transmembrane region" description="Helical" evidence="1">
    <location>
        <begin position="109"/>
        <end position="127"/>
    </location>
</feature>
<dbReference type="Gene3D" id="1.20.144.10">
    <property type="entry name" value="Phosphatidic acid phosphatase type 2/haloperoxidase"/>
    <property type="match status" value="1"/>
</dbReference>
<dbReference type="InterPro" id="IPR036938">
    <property type="entry name" value="PAP2/HPO_sf"/>
</dbReference>
<sequence length="190" mass="20080">MALLAAAWWWWATPSRRPLFAWLLLLGSAAFLTLVTKVAFMGWGLGIEALDFTGLSGHSMLAAAIYPVLARTLASPAAVPPRWAIVAGYALAAVISLSRVVIGAHSVSEVVLGFAVGGAASAVALMLETRHPPPLPKHWLVVGLAGWLTLMPVVAAPSGTHGMVQRLAKALSDRDVLFTRADLHRLRPPG</sequence>
<dbReference type="eggNOG" id="COG0671">
    <property type="taxonomic scope" value="Bacteria"/>
</dbReference>
<reference evidence="3 4" key="1">
    <citation type="journal article" date="2007" name="J. Bacteriol.">
        <title>Whole-genome analysis of the methyl tert-butyl ether-degrading beta-proteobacterium Methylibium petroleiphilum PM1.</title>
        <authorList>
            <person name="Kane S.R."/>
            <person name="Chakicherla A.Y."/>
            <person name="Chain P.S.G."/>
            <person name="Schmidt R."/>
            <person name="Shin M.W."/>
            <person name="Legler T.C."/>
            <person name="Scow K.M."/>
            <person name="Larimer F.W."/>
            <person name="Lucas S.M."/>
            <person name="Richardson P.M."/>
            <person name="Hristova K.R."/>
        </authorList>
    </citation>
    <scope>NUCLEOTIDE SEQUENCE [LARGE SCALE GENOMIC DNA]</scope>
    <source>
        <strain evidence="4">ATCC BAA-1232 / LMG 22953 / PM1</strain>
    </source>
</reference>
<dbReference type="STRING" id="420662.Mpe_A0096"/>
<dbReference type="Proteomes" id="UP000000366">
    <property type="component" value="Chromosome"/>
</dbReference>
<name>A2SBW9_METPP</name>